<name>A0A3S5D3A5_9HYPH</name>
<accession>A0A3S5D3A5</accession>
<dbReference type="EMBL" id="UZWD01000018">
    <property type="protein sequence ID" value="VDS04048.1"/>
    <property type="molecule type" value="Genomic_DNA"/>
</dbReference>
<evidence type="ECO:0000313" key="1">
    <source>
        <dbReference type="EMBL" id="VDS04048.1"/>
    </source>
</evidence>
<reference evidence="1 2" key="1">
    <citation type="submission" date="2018-12" db="EMBL/GenBank/DDBJ databases">
        <authorList>
            <person name="Criscuolo A."/>
        </authorList>
    </citation>
    <scope>NUCLEOTIDE SEQUENCE [LARGE SCALE GENOMIC DNA]</scope>
    <source>
        <strain evidence="1">ACIP1116281</strain>
    </source>
</reference>
<dbReference type="InterPro" id="IPR021558">
    <property type="entry name" value="MazE-like"/>
</dbReference>
<organism evidence="1 2">
    <name type="scientific">Devosia equisanguinis</name>
    <dbReference type="NCBI Taxonomy" id="2490941"/>
    <lineage>
        <taxon>Bacteria</taxon>
        <taxon>Pseudomonadati</taxon>
        <taxon>Pseudomonadota</taxon>
        <taxon>Alphaproteobacteria</taxon>
        <taxon>Hyphomicrobiales</taxon>
        <taxon>Devosiaceae</taxon>
        <taxon>Devosia</taxon>
    </lineage>
</organism>
<evidence type="ECO:0000313" key="2">
    <source>
        <dbReference type="Proteomes" id="UP000268844"/>
    </source>
</evidence>
<gene>
    <name evidence="1" type="ORF">DEVEQU_01179</name>
</gene>
<dbReference type="AlphaFoldDB" id="A0A3S5D3A5"/>
<keyword evidence="2" id="KW-1185">Reference proteome</keyword>
<evidence type="ECO:0008006" key="3">
    <source>
        <dbReference type="Google" id="ProtNLM"/>
    </source>
</evidence>
<dbReference type="Pfam" id="PF11455">
    <property type="entry name" value="MazE-like"/>
    <property type="match status" value="1"/>
</dbReference>
<dbReference type="OrthoDB" id="3734119at2"/>
<dbReference type="Proteomes" id="UP000268844">
    <property type="component" value="Unassembled WGS sequence"/>
</dbReference>
<protein>
    <recommendedName>
        <fullName evidence="3">DUF3018 family protein</fullName>
    </recommendedName>
</protein>
<sequence length="77" mass="8733">MPNTARTYTAEEEAEMRAAGLRPVTIWVPDFDSPEFKERCAQEARLLARADAEDPTIDSFLDAANQELAEYLDQLEK</sequence>
<proteinExistence type="predicted"/>
<dbReference type="RefSeq" id="WP_126149640.1">
    <property type="nucleotide sequence ID" value="NZ_JBHTMH010000001.1"/>
</dbReference>